<dbReference type="Gene3D" id="1.10.150.240">
    <property type="entry name" value="Putative phosphatase, domain 2"/>
    <property type="match status" value="1"/>
</dbReference>
<evidence type="ECO:0000256" key="5">
    <source>
        <dbReference type="ARBA" id="ARBA00013078"/>
    </source>
</evidence>
<comment type="caution">
    <text evidence="11">The sequence shown here is derived from an EMBL/GenBank/DDBJ whole genome shotgun (WGS) entry which is preliminary data.</text>
</comment>
<dbReference type="GO" id="GO:0046872">
    <property type="term" value="F:metal ion binding"/>
    <property type="evidence" value="ECO:0007669"/>
    <property type="project" value="UniProtKB-KW"/>
</dbReference>
<dbReference type="InterPro" id="IPR050155">
    <property type="entry name" value="HAD-like_hydrolase_sf"/>
</dbReference>
<dbReference type="InterPro" id="IPR041492">
    <property type="entry name" value="HAD_2"/>
</dbReference>
<comment type="catalytic activity">
    <reaction evidence="1 10">
        <text>2-phosphoglycolate + H2O = glycolate + phosphate</text>
        <dbReference type="Rhea" id="RHEA:14369"/>
        <dbReference type="ChEBI" id="CHEBI:15377"/>
        <dbReference type="ChEBI" id="CHEBI:29805"/>
        <dbReference type="ChEBI" id="CHEBI:43474"/>
        <dbReference type="ChEBI" id="CHEBI:58033"/>
        <dbReference type="EC" id="3.1.3.18"/>
    </reaction>
</comment>
<reference evidence="11 12" key="1">
    <citation type="journal article" date="2021" name="Microbiol. Resour. Announc.">
        <title>Draft Genome Sequence of Coralloluteibacterium stylophorae LMG 29479T.</title>
        <authorList>
            <person name="Karlyshev A.V."/>
            <person name="Kudryashova E.B."/>
            <person name="Ariskina E.V."/>
            <person name="Conroy A.P."/>
            <person name="Abidueva E.Y."/>
        </authorList>
    </citation>
    <scope>NUCLEOTIDE SEQUENCE [LARGE SCALE GENOMIC DNA]</scope>
    <source>
        <strain evidence="11 12">LMG 29479</strain>
    </source>
</reference>
<dbReference type="SUPFAM" id="SSF56784">
    <property type="entry name" value="HAD-like"/>
    <property type="match status" value="1"/>
</dbReference>
<dbReference type="GO" id="GO:0046295">
    <property type="term" value="P:glycolate biosynthetic process"/>
    <property type="evidence" value="ECO:0007669"/>
    <property type="project" value="UniProtKB-UniRule"/>
</dbReference>
<dbReference type="EMBL" id="JAGQFT020000003">
    <property type="protein sequence ID" value="MBS7456605.1"/>
    <property type="molecule type" value="Genomic_DNA"/>
</dbReference>
<evidence type="ECO:0000256" key="3">
    <source>
        <dbReference type="ARBA" id="ARBA00004818"/>
    </source>
</evidence>
<evidence type="ECO:0000256" key="8">
    <source>
        <dbReference type="ARBA" id="ARBA00022842"/>
    </source>
</evidence>
<dbReference type="Proteomes" id="UP000675747">
    <property type="component" value="Unassembled WGS sequence"/>
</dbReference>
<dbReference type="Gene3D" id="3.40.50.1000">
    <property type="entry name" value="HAD superfamily/HAD-like"/>
    <property type="match status" value="1"/>
</dbReference>
<dbReference type="NCBIfam" id="TIGR01549">
    <property type="entry name" value="HAD-SF-IA-v1"/>
    <property type="match status" value="1"/>
</dbReference>
<dbReference type="NCBIfam" id="TIGR01662">
    <property type="entry name" value="HAD-SF-IIIA"/>
    <property type="match status" value="1"/>
</dbReference>
<comment type="similarity">
    <text evidence="4 10">Belongs to the HAD-like hydrolase superfamily. CbbY/CbbZ/Gph/YieH family.</text>
</comment>
<evidence type="ECO:0000256" key="7">
    <source>
        <dbReference type="ARBA" id="ARBA00022801"/>
    </source>
</evidence>
<dbReference type="InterPro" id="IPR036412">
    <property type="entry name" value="HAD-like_sf"/>
</dbReference>
<dbReference type="InterPro" id="IPR006549">
    <property type="entry name" value="HAD-SF_hydro_IIIA"/>
</dbReference>
<feature type="binding site" evidence="10">
    <location>
        <position position="13"/>
    </location>
    <ligand>
        <name>Mg(2+)</name>
        <dbReference type="ChEBI" id="CHEBI:18420"/>
    </ligand>
</feature>
<dbReference type="EC" id="3.1.3.18" evidence="5 10"/>
<dbReference type="PANTHER" id="PTHR43434">
    <property type="entry name" value="PHOSPHOGLYCOLATE PHOSPHATASE"/>
    <property type="match status" value="1"/>
</dbReference>
<evidence type="ECO:0000256" key="10">
    <source>
        <dbReference type="HAMAP-Rule" id="MF_00495"/>
    </source>
</evidence>
<comment type="function">
    <text evidence="10">Specifically catalyzes the dephosphorylation of 2-phosphoglycolate. Is involved in the dissimilation of the intracellular 2-phosphoglycolate formed during the DNA repair of 3'-phosphoglycolate ends, a major class of DNA lesions induced by oxidative stress.</text>
</comment>
<comment type="cofactor">
    <cofactor evidence="2 10">
        <name>Mg(2+)</name>
        <dbReference type="ChEBI" id="CHEBI:18420"/>
    </cofactor>
</comment>
<dbReference type="NCBIfam" id="TIGR01449">
    <property type="entry name" value="PGP_bact"/>
    <property type="match status" value="1"/>
</dbReference>
<evidence type="ECO:0000256" key="4">
    <source>
        <dbReference type="ARBA" id="ARBA00006171"/>
    </source>
</evidence>
<dbReference type="GO" id="GO:0005975">
    <property type="term" value="P:carbohydrate metabolic process"/>
    <property type="evidence" value="ECO:0007669"/>
    <property type="project" value="InterPro"/>
</dbReference>
<dbReference type="PANTHER" id="PTHR43434:SF1">
    <property type="entry name" value="PHOSPHOGLYCOLATE PHOSPHATASE"/>
    <property type="match status" value="1"/>
</dbReference>
<evidence type="ECO:0000256" key="9">
    <source>
        <dbReference type="ARBA" id="ARBA00023277"/>
    </source>
</evidence>
<dbReference type="GO" id="GO:0008967">
    <property type="term" value="F:phosphoglycolate phosphatase activity"/>
    <property type="evidence" value="ECO:0007669"/>
    <property type="project" value="UniProtKB-UniRule"/>
</dbReference>
<dbReference type="GO" id="GO:0006281">
    <property type="term" value="P:DNA repair"/>
    <property type="evidence" value="ECO:0007669"/>
    <property type="project" value="TreeGrafter"/>
</dbReference>
<keyword evidence="9 10" id="KW-0119">Carbohydrate metabolism</keyword>
<protein>
    <recommendedName>
        <fullName evidence="5 10">Phosphoglycolate phosphatase</fullName>
        <shortName evidence="10">PGP</shortName>
        <shortName evidence="10">PGPase</shortName>
        <ecNumber evidence="5 10">3.1.3.18</ecNumber>
    </recommendedName>
</protein>
<evidence type="ECO:0000256" key="1">
    <source>
        <dbReference type="ARBA" id="ARBA00000830"/>
    </source>
</evidence>
<dbReference type="RefSeq" id="WP_213173534.1">
    <property type="nucleotide sequence ID" value="NZ_JAGQFT020000003.1"/>
</dbReference>
<evidence type="ECO:0000256" key="6">
    <source>
        <dbReference type="ARBA" id="ARBA00022723"/>
    </source>
</evidence>
<dbReference type="SFLD" id="SFLDS00003">
    <property type="entry name" value="Haloacid_Dehalogenase"/>
    <property type="match status" value="1"/>
</dbReference>
<dbReference type="InterPro" id="IPR023214">
    <property type="entry name" value="HAD_sf"/>
</dbReference>
<evidence type="ECO:0000256" key="2">
    <source>
        <dbReference type="ARBA" id="ARBA00001946"/>
    </source>
</evidence>
<evidence type="ECO:0000313" key="12">
    <source>
        <dbReference type="Proteomes" id="UP000675747"/>
    </source>
</evidence>
<dbReference type="InterPro" id="IPR023198">
    <property type="entry name" value="PGP-like_dom2"/>
</dbReference>
<gene>
    <name evidence="11" type="primary">gph</name>
    <name evidence="11" type="ORF">KB893_005580</name>
</gene>
<feature type="binding site" evidence="10">
    <location>
        <position position="11"/>
    </location>
    <ligand>
        <name>Mg(2+)</name>
        <dbReference type="ChEBI" id="CHEBI:18420"/>
    </ligand>
</feature>
<keyword evidence="8 10" id="KW-0460">Magnesium</keyword>
<organism evidence="11 12">
    <name type="scientific">Coralloluteibacterium stylophorae</name>
    <dbReference type="NCBI Taxonomy" id="1776034"/>
    <lineage>
        <taxon>Bacteria</taxon>
        <taxon>Pseudomonadati</taxon>
        <taxon>Pseudomonadota</taxon>
        <taxon>Gammaproteobacteria</taxon>
        <taxon>Lysobacterales</taxon>
        <taxon>Lysobacteraceae</taxon>
        <taxon>Coralloluteibacterium</taxon>
    </lineage>
</organism>
<feature type="binding site" evidence="10">
    <location>
        <position position="173"/>
    </location>
    <ligand>
        <name>Mg(2+)</name>
        <dbReference type="ChEBI" id="CHEBI:18420"/>
    </ligand>
</feature>
<keyword evidence="12" id="KW-1185">Reference proteome</keyword>
<name>A0AAP2CA34_9GAMM</name>
<accession>A0AAP2CA34</accession>
<evidence type="ECO:0000313" key="11">
    <source>
        <dbReference type="EMBL" id="MBS7456605.1"/>
    </source>
</evidence>
<dbReference type="SFLD" id="SFLDG01129">
    <property type="entry name" value="C1.5:_HAD__Beta-PGM__Phosphata"/>
    <property type="match status" value="1"/>
</dbReference>
<feature type="active site" description="Nucleophile" evidence="10">
    <location>
        <position position="11"/>
    </location>
</feature>
<dbReference type="InterPro" id="IPR037512">
    <property type="entry name" value="PGPase_prok"/>
</dbReference>
<dbReference type="GO" id="GO:0005829">
    <property type="term" value="C:cytosol"/>
    <property type="evidence" value="ECO:0007669"/>
    <property type="project" value="TreeGrafter"/>
</dbReference>
<sequence>MTRPYDAVLFDLDGTLLHSAPDIVNAINASLVANGLDALASDRIVSFIGKGTPVLVERALAAQGRGGDPALAERVLAGYMQAYAAHIGERGVLFEGARDCLATLAARGYAIGIVTNKYQRFVETALAQHRIADYADVVVGGDRLPQRKPRPEPLQFACRELGTTPARTLMVGDSVNDAEAARAAGCDIVCVTHGYNEGRAPETLGTPLIDTLAALPAWIDARPVAAAMPT</sequence>
<dbReference type="HAMAP" id="MF_00495">
    <property type="entry name" value="GPH_hydrolase_bact"/>
    <property type="match status" value="1"/>
</dbReference>
<dbReference type="SFLD" id="SFLDG01135">
    <property type="entry name" value="C1.5.6:_HAD__Beta-PGM__Phospha"/>
    <property type="match status" value="1"/>
</dbReference>
<comment type="pathway">
    <text evidence="3 10">Organic acid metabolism; glycolate biosynthesis; glycolate from 2-phosphoglycolate: step 1/1.</text>
</comment>
<keyword evidence="7 10" id="KW-0378">Hydrolase</keyword>
<dbReference type="NCBIfam" id="TIGR01509">
    <property type="entry name" value="HAD-SF-IA-v3"/>
    <property type="match status" value="1"/>
</dbReference>
<keyword evidence="6 10" id="KW-0479">Metal-binding</keyword>
<dbReference type="Pfam" id="PF13419">
    <property type="entry name" value="HAD_2"/>
    <property type="match status" value="1"/>
</dbReference>
<proteinExistence type="inferred from homology"/>
<dbReference type="AlphaFoldDB" id="A0AAP2CA34"/>
<dbReference type="InterPro" id="IPR006439">
    <property type="entry name" value="HAD-SF_hydro_IA"/>
</dbReference>
<dbReference type="FunFam" id="3.40.50.1000:FF:000022">
    <property type="entry name" value="Phosphoglycolate phosphatase"/>
    <property type="match status" value="1"/>
</dbReference>